<organism evidence="11 12">
    <name type="scientific">Candidatus Magasanikbacteria bacterium GW2011_GWA2_50_22</name>
    <dbReference type="NCBI Taxonomy" id="1619043"/>
    <lineage>
        <taxon>Bacteria</taxon>
        <taxon>Candidatus Magasanikiibacteriota</taxon>
    </lineage>
</organism>
<keyword evidence="5" id="KW-0819">tRNA processing</keyword>
<dbReference type="Gene3D" id="3.40.50.300">
    <property type="entry name" value="P-loop containing nucleotide triphosphate hydrolases"/>
    <property type="match status" value="1"/>
</dbReference>
<dbReference type="GO" id="GO:0005524">
    <property type="term" value="F:ATP binding"/>
    <property type="evidence" value="ECO:0007669"/>
    <property type="project" value="UniProtKB-KW"/>
</dbReference>
<dbReference type="Proteomes" id="UP000033982">
    <property type="component" value="Unassembled WGS sequence"/>
</dbReference>
<dbReference type="GO" id="GO:0016787">
    <property type="term" value="F:hydrolase activity"/>
    <property type="evidence" value="ECO:0007669"/>
    <property type="project" value="UniProtKB-KW"/>
</dbReference>
<protein>
    <recommendedName>
        <fullName evidence="3">tRNA threonylcarbamoyladenosine biosynthesis protein TsaE</fullName>
    </recommendedName>
    <alternativeName>
        <fullName evidence="10">t(6)A37 threonylcarbamoyladenosine biosynthesis protein TsaE</fullName>
    </alternativeName>
</protein>
<proteinExistence type="inferred from homology"/>
<gene>
    <name evidence="11" type="ORF">UY58_C0003G0004</name>
</gene>
<dbReference type="PANTHER" id="PTHR33540:SF2">
    <property type="entry name" value="TRNA THREONYLCARBAMOYLADENOSINE BIOSYNTHESIS PROTEIN TSAE"/>
    <property type="match status" value="1"/>
</dbReference>
<evidence type="ECO:0000313" key="11">
    <source>
        <dbReference type="EMBL" id="KKW17427.1"/>
    </source>
</evidence>
<dbReference type="GO" id="GO:0005737">
    <property type="term" value="C:cytoplasm"/>
    <property type="evidence" value="ECO:0007669"/>
    <property type="project" value="UniProtKB-SubCell"/>
</dbReference>
<evidence type="ECO:0000256" key="7">
    <source>
        <dbReference type="ARBA" id="ARBA00022741"/>
    </source>
</evidence>
<dbReference type="InterPro" id="IPR003442">
    <property type="entry name" value="T6A_TsaE"/>
</dbReference>
<dbReference type="GO" id="GO:0002949">
    <property type="term" value="P:tRNA threonylcarbamoyladenosine modification"/>
    <property type="evidence" value="ECO:0007669"/>
    <property type="project" value="InterPro"/>
</dbReference>
<evidence type="ECO:0000256" key="9">
    <source>
        <dbReference type="ARBA" id="ARBA00022842"/>
    </source>
</evidence>
<keyword evidence="8" id="KW-0067">ATP-binding</keyword>
<evidence type="ECO:0000256" key="4">
    <source>
        <dbReference type="ARBA" id="ARBA00022490"/>
    </source>
</evidence>
<dbReference type="SUPFAM" id="SSF52540">
    <property type="entry name" value="P-loop containing nucleoside triphosphate hydrolases"/>
    <property type="match status" value="1"/>
</dbReference>
<dbReference type="PATRIC" id="fig|1619043.3.peg.95"/>
<keyword evidence="7" id="KW-0547">Nucleotide-binding</keyword>
<dbReference type="GO" id="GO:0046872">
    <property type="term" value="F:metal ion binding"/>
    <property type="evidence" value="ECO:0007669"/>
    <property type="project" value="UniProtKB-KW"/>
</dbReference>
<evidence type="ECO:0000256" key="5">
    <source>
        <dbReference type="ARBA" id="ARBA00022694"/>
    </source>
</evidence>
<comment type="similarity">
    <text evidence="2">Belongs to the TsaE family.</text>
</comment>
<evidence type="ECO:0000256" key="8">
    <source>
        <dbReference type="ARBA" id="ARBA00022840"/>
    </source>
</evidence>
<dbReference type="NCBIfam" id="TIGR00150">
    <property type="entry name" value="T6A_YjeE"/>
    <property type="match status" value="1"/>
</dbReference>
<accession>A0A0G1YQY3</accession>
<comment type="subcellular location">
    <subcellularLocation>
        <location evidence="1">Cytoplasm</location>
    </subcellularLocation>
</comment>
<name>A0A0G1YQY3_9BACT</name>
<evidence type="ECO:0000256" key="2">
    <source>
        <dbReference type="ARBA" id="ARBA00007599"/>
    </source>
</evidence>
<dbReference type="InterPro" id="IPR027417">
    <property type="entry name" value="P-loop_NTPase"/>
</dbReference>
<evidence type="ECO:0000256" key="1">
    <source>
        <dbReference type="ARBA" id="ARBA00004496"/>
    </source>
</evidence>
<keyword evidence="4" id="KW-0963">Cytoplasm</keyword>
<evidence type="ECO:0000313" key="12">
    <source>
        <dbReference type="Proteomes" id="UP000033982"/>
    </source>
</evidence>
<keyword evidence="9" id="KW-0460">Magnesium</keyword>
<dbReference type="AlphaFoldDB" id="A0A0G1YQY3"/>
<evidence type="ECO:0000256" key="6">
    <source>
        <dbReference type="ARBA" id="ARBA00022723"/>
    </source>
</evidence>
<dbReference type="Pfam" id="PF02367">
    <property type="entry name" value="TsaE"/>
    <property type="match status" value="1"/>
</dbReference>
<sequence>MGHLSPKKDRATVVALFGDLGAGKTAFAKALARAYGIEDDVTSPTFVIEKIYTPAKGPFSRLIHIDAYRLNSAHDLEVLGWDELLQAPSNLILVEWPENVERAIPSDAYRISLEYVDEHTRSITHDLK</sequence>
<evidence type="ECO:0000256" key="10">
    <source>
        <dbReference type="ARBA" id="ARBA00032441"/>
    </source>
</evidence>
<comment type="caution">
    <text evidence="11">The sequence shown here is derived from an EMBL/GenBank/DDBJ whole genome shotgun (WGS) entry which is preliminary data.</text>
</comment>
<keyword evidence="6" id="KW-0479">Metal-binding</keyword>
<evidence type="ECO:0000256" key="3">
    <source>
        <dbReference type="ARBA" id="ARBA00019010"/>
    </source>
</evidence>
<dbReference type="EMBL" id="LCQN01000003">
    <property type="protein sequence ID" value="KKW17427.1"/>
    <property type="molecule type" value="Genomic_DNA"/>
</dbReference>
<dbReference type="PANTHER" id="PTHR33540">
    <property type="entry name" value="TRNA THREONYLCARBAMOYLADENOSINE BIOSYNTHESIS PROTEIN TSAE"/>
    <property type="match status" value="1"/>
</dbReference>
<reference evidence="11 12" key="1">
    <citation type="journal article" date="2015" name="Nature">
        <title>rRNA introns, odd ribosomes, and small enigmatic genomes across a large radiation of phyla.</title>
        <authorList>
            <person name="Brown C.T."/>
            <person name="Hug L.A."/>
            <person name="Thomas B.C."/>
            <person name="Sharon I."/>
            <person name="Castelle C.J."/>
            <person name="Singh A."/>
            <person name="Wilkins M.J."/>
            <person name="Williams K.H."/>
            <person name="Banfield J.F."/>
        </authorList>
    </citation>
    <scope>NUCLEOTIDE SEQUENCE [LARGE SCALE GENOMIC DNA]</scope>
</reference>
<keyword evidence="11" id="KW-0378">Hydrolase</keyword>